<feature type="region of interest" description="Disordered" evidence="1">
    <location>
        <begin position="379"/>
        <end position="431"/>
    </location>
</feature>
<keyword evidence="3" id="KW-1185">Reference proteome</keyword>
<evidence type="ECO:0000256" key="1">
    <source>
        <dbReference type="SAM" id="MobiDB-lite"/>
    </source>
</evidence>
<evidence type="ECO:0000313" key="2">
    <source>
        <dbReference type="EMBL" id="MCS0497355.1"/>
    </source>
</evidence>
<gene>
    <name evidence="2" type="ORF">NVS89_19895</name>
</gene>
<keyword evidence="2" id="KW-0378">Hydrolase</keyword>
<dbReference type="SUPFAM" id="SSF53474">
    <property type="entry name" value="alpha/beta-Hydrolases"/>
    <property type="match status" value="1"/>
</dbReference>
<name>A0A9X2PJR7_9HYPH</name>
<proteinExistence type="predicted"/>
<dbReference type="Pfam" id="PF05990">
    <property type="entry name" value="DUF900"/>
    <property type="match status" value="1"/>
</dbReference>
<feature type="compositionally biased region" description="Low complexity" evidence="1">
    <location>
        <begin position="379"/>
        <end position="413"/>
    </location>
</feature>
<dbReference type="PANTHER" id="PTHR36513">
    <property type="entry name" value="ABC TRANSMEMBRANE TYPE-1 DOMAIN-CONTAINING PROTEIN"/>
    <property type="match status" value="1"/>
</dbReference>
<accession>A0A9X2PJR7</accession>
<dbReference type="GO" id="GO:0016787">
    <property type="term" value="F:hydrolase activity"/>
    <property type="evidence" value="ECO:0007669"/>
    <property type="project" value="UniProtKB-KW"/>
</dbReference>
<evidence type="ECO:0000313" key="3">
    <source>
        <dbReference type="Proteomes" id="UP001151088"/>
    </source>
</evidence>
<dbReference type="Gene3D" id="3.40.50.1820">
    <property type="entry name" value="alpha/beta hydrolase"/>
    <property type="match status" value="1"/>
</dbReference>
<dbReference type="PANTHER" id="PTHR36513:SF1">
    <property type="entry name" value="TRANSMEMBRANE PROTEIN"/>
    <property type="match status" value="1"/>
</dbReference>
<dbReference type="Proteomes" id="UP001151088">
    <property type="component" value="Unassembled WGS sequence"/>
</dbReference>
<dbReference type="EMBL" id="JANTHZ010000012">
    <property type="protein sequence ID" value="MCS0497355.1"/>
    <property type="molecule type" value="Genomic_DNA"/>
</dbReference>
<dbReference type="AlphaFoldDB" id="A0A9X2PJR7"/>
<sequence length="431" mass="45454">MVRALVVRVGVIVVAGGVLAGCAGRPGPDALTATEDNVPGTTEHVILVASAREPDPRPGVFYSGERADKLSFARIDMTVPPTHKPGMVEFPKQGALPNPATDMVVRDALYRQSGQQFVDDLKGELAKRPKGDKDIFIFVHGYNTLFSEALYRFAQLAEDSKSPAVPVLFTWASRGSTADYVYDSNSATAARDELEKTIRLAFDSGAEQVSILAHSMGNWVTVEALRQIAISGKALPEGKIGNIILASPDIDVDVFKTQLARFRAPHKPFIVVVSRDDKALGLSDFIAGGKPRLGAYTNDEDLVKMGAVVVDMTDVKAQDGFNHGKFTQLAEMAPELRGMVAGAAARKKDEVNVAGIQFHGLDRFTLSLPKFITPAAAATAPPVPATGAPDAAQEAAQAAAAAAPEGEAAASAAEDPDTAMVAQAQRAAPGQ</sequence>
<dbReference type="InterPro" id="IPR029058">
    <property type="entry name" value="AB_hydrolase_fold"/>
</dbReference>
<dbReference type="PROSITE" id="PS51257">
    <property type="entry name" value="PROKAR_LIPOPROTEIN"/>
    <property type="match status" value="1"/>
</dbReference>
<dbReference type="InterPro" id="IPR010297">
    <property type="entry name" value="DUF900_hydrolase"/>
</dbReference>
<protein>
    <submittedName>
        <fullName evidence="2">Alpha/beta hydrolase</fullName>
    </submittedName>
</protein>
<comment type="caution">
    <text evidence="2">The sequence shown here is derived from an EMBL/GenBank/DDBJ whole genome shotgun (WGS) entry which is preliminary data.</text>
</comment>
<organism evidence="2 3">
    <name type="scientific">Ancylobacter mangrovi</name>
    <dbReference type="NCBI Taxonomy" id="2972472"/>
    <lineage>
        <taxon>Bacteria</taxon>
        <taxon>Pseudomonadati</taxon>
        <taxon>Pseudomonadota</taxon>
        <taxon>Alphaproteobacteria</taxon>
        <taxon>Hyphomicrobiales</taxon>
        <taxon>Xanthobacteraceae</taxon>
        <taxon>Ancylobacter</taxon>
    </lineage>
</organism>
<reference evidence="2" key="1">
    <citation type="submission" date="2022-08" db="EMBL/GenBank/DDBJ databases">
        <authorList>
            <person name="Li F."/>
        </authorList>
    </citation>
    <scope>NUCLEOTIDE SEQUENCE</scope>
    <source>
        <strain evidence="2">MQZ15Z-1</strain>
    </source>
</reference>
<dbReference type="RefSeq" id="WP_258734512.1">
    <property type="nucleotide sequence ID" value="NZ_JANTHZ010000012.1"/>
</dbReference>